<dbReference type="GO" id="GO:0008270">
    <property type="term" value="F:zinc ion binding"/>
    <property type="evidence" value="ECO:0007669"/>
    <property type="project" value="UniProtKB-UniRule"/>
</dbReference>
<dbReference type="EMBL" id="CP062983">
    <property type="protein sequence ID" value="QPC84849.1"/>
    <property type="molecule type" value="Genomic_DNA"/>
</dbReference>
<comment type="similarity">
    <text evidence="3">Belongs to the sirtuin family. Class III subfamily.</text>
</comment>
<feature type="binding site" evidence="3 4">
    <location>
        <position position="155"/>
    </location>
    <ligand>
        <name>Zn(2+)</name>
        <dbReference type="ChEBI" id="CHEBI:29105"/>
    </ligand>
</feature>
<dbReference type="GO" id="GO:0005737">
    <property type="term" value="C:cytoplasm"/>
    <property type="evidence" value="ECO:0007669"/>
    <property type="project" value="UniProtKB-SubCell"/>
</dbReference>
<dbReference type="Gene3D" id="3.40.50.1220">
    <property type="entry name" value="TPP-binding domain"/>
    <property type="match status" value="1"/>
</dbReference>
<dbReference type="GO" id="GO:0036054">
    <property type="term" value="F:protein-malonyllysine demalonylase activity"/>
    <property type="evidence" value="ECO:0007669"/>
    <property type="project" value="InterPro"/>
</dbReference>
<dbReference type="InterPro" id="IPR029035">
    <property type="entry name" value="DHS-like_NAD/FAD-binding_dom"/>
</dbReference>
<gene>
    <name evidence="3" type="primary">cobB</name>
    <name evidence="6" type="ORF">G4Y79_10900</name>
</gene>
<comment type="caution">
    <text evidence="3">Lacks conserved residue(s) required for the propagation of feature annotation.</text>
</comment>
<feature type="active site" description="Proton acceptor" evidence="3 4">
    <location>
        <position position="122"/>
    </location>
</feature>
<dbReference type="InterPro" id="IPR003000">
    <property type="entry name" value="Sirtuin"/>
</dbReference>
<feature type="binding site" evidence="3 4">
    <location>
        <position position="130"/>
    </location>
    <ligand>
        <name>Zn(2+)</name>
        <dbReference type="ChEBI" id="CHEBI:29105"/>
    </ligand>
</feature>
<name>A0A7S8EDB6_9CHLR</name>
<evidence type="ECO:0000256" key="1">
    <source>
        <dbReference type="ARBA" id="ARBA00022679"/>
    </source>
</evidence>
<proteinExistence type="inferred from homology"/>
<accession>A0A7S8EDB6</accession>
<dbReference type="InterPro" id="IPR027546">
    <property type="entry name" value="Sirtuin_class_III"/>
</dbReference>
<dbReference type="GO" id="GO:0070403">
    <property type="term" value="F:NAD+ binding"/>
    <property type="evidence" value="ECO:0007669"/>
    <property type="project" value="UniProtKB-UniRule"/>
</dbReference>
<dbReference type="Pfam" id="PF02146">
    <property type="entry name" value="SIR2"/>
    <property type="match status" value="1"/>
</dbReference>
<evidence type="ECO:0000256" key="3">
    <source>
        <dbReference type="HAMAP-Rule" id="MF_01121"/>
    </source>
</evidence>
<dbReference type="Gene3D" id="3.30.1600.10">
    <property type="entry name" value="SIR2/SIRT2 'Small Domain"/>
    <property type="match status" value="1"/>
</dbReference>
<comment type="catalytic activity">
    <reaction evidence="3">
        <text>N(6)-acetyl-L-lysyl-[protein] + NAD(+) + H2O = 2''-O-acetyl-ADP-D-ribose + nicotinamide + L-lysyl-[protein]</text>
        <dbReference type="Rhea" id="RHEA:43636"/>
        <dbReference type="Rhea" id="RHEA-COMP:9752"/>
        <dbReference type="Rhea" id="RHEA-COMP:10731"/>
        <dbReference type="ChEBI" id="CHEBI:15377"/>
        <dbReference type="ChEBI" id="CHEBI:17154"/>
        <dbReference type="ChEBI" id="CHEBI:29969"/>
        <dbReference type="ChEBI" id="CHEBI:57540"/>
        <dbReference type="ChEBI" id="CHEBI:61930"/>
        <dbReference type="ChEBI" id="CHEBI:83767"/>
        <dbReference type="EC" id="2.3.1.286"/>
    </reaction>
</comment>
<comment type="cofactor">
    <cofactor evidence="3">
        <name>Zn(2+)</name>
        <dbReference type="ChEBI" id="CHEBI:29105"/>
    </cofactor>
    <text evidence="3">Binds 1 zinc ion per subunit.</text>
</comment>
<keyword evidence="1" id="KW-0808">Transferase</keyword>
<protein>
    <recommendedName>
        <fullName evidence="3">NAD-dependent protein deacylase</fullName>
        <ecNumber evidence="3">2.3.1.286</ecNumber>
    </recommendedName>
    <alternativeName>
        <fullName evidence="3">Regulatory protein SIR2 homolog</fullName>
    </alternativeName>
</protein>
<dbReference type="NCBIfam" id="NF001753">
    <property type="entry name" value="PRK00481.1-3"/>
    <property type="match status" value="1"/>
</dbReference>
<feature type="binding site" evidence="3">
    <location>
        <position position="239"/>
    </location>
    <ligand>
        <name>NAD(+)</name>
        <dbReference type="ChEBI" id="CHEBI:57540"/>
    </ligand>
</feature>
<evidence type="ECO:0000313" key="6">
    <source>
        <dbReference type="EMBL" id="QPC84849.1"/>
    </source>
</evidence>
<organism evidence="6 7">
    <name type="scientific">Phototrophicus methaneseepsis</name>
    <dbReference type="NCBI Taxonomy" id="2710758"/>
    <lineage>
        <taxon>Bacteria</taxon>
        <taxon>Bacillati</taxon>
        <taxon>Chloroflexota</taxon>
        <taxon>Candidatus Thermofontia</taxon>
        <taxon>Phototrophicales</taxon>
        <taxon>Phototrophicaceae</taxon>
        <taxon>Phototrophicus</taxon>
    </lineage>
</organism>
<feature type="binding site" evidence="4">
    <location>
        <position position="158"/>
    </location>
    <ligand>
        <name>Zn(2+)</name>
        <dbReference type="ChEBI" id="CHEBI:29105"/>
    </ligand>
</feature>
<sequence>MSQEALHRVANLIQSAKHLVILTGAGVSKESGVPTFRDAMDGLWSQYDPQQLATPQAFEHDPRLVWEWYQWRRDLVHQAKPNAGHYALAQLEAQHTGEVLTVTQNVDDLHEQAGTRRIVHLHGNIARSKCASSCQGEPTIIDLNTLQTEDVPPRCPHCGAYLRPDVVWFGESLPPYAIARAIEASQNCDVMLVVGTSGLVSPAAQLPSMAAQRGAAIIEVNPESTPITPIAVAKLNDYSGVVLPQLLDAIGA</sequence>
<dbReference type="PANTHER" id="PTHR11085:SF10">
    <property type="entry name" value="NAD-DEPENDENT PROTEIN DEACYLASE SIRTUIN-5, MITOCHONDRIAL-RELATED"/>
    <property type="match status" value="1"/>
</dbReference>
<comment type="subcellular location">
    <subcellularLocation>
        <location evidence="3">Cytoplasm</location>
    </subcellularLocation>
</comment>
<feature type="binding site" evidence="3">
    <location>
        <begin position="195"/>
        <end position="197"/>
    </location>
    <ligand>
        <name>NAD(+)</name>
        <dbReference type="ChEBI" id="CHEBI:57540"/>
    </ligand>
</feature>
<feature type="binding site" evidence="3">
    <location>
        <begin position="221"/>
        <end position="223"/>
    </location>
    <ligand>
        <name>NAD(+)</name>
        <dbReference type="ChEBI" id="CHEBI:57540"/>
    </ligand>
</feature>
<dbReference type="InterPro" id="IPR026591">
    <property type="entry name" value="Sirtuin_cat_small_dom_sf"/>
</dbReference>
<keyword evidence="2 3" id="KW-0520">NAD</keyword>
<dbReference type="PROSITE" id="PS50305">
    <property type="entry name" value="SIRTUIN"/>
    <property type="match status" value="1"/>
</dbReference>
<keyword evidence="3 4" id="KW-0479">Metal-binding</keyword>
<dbReference type="RefSeq" id="WP_195172912.1">
    <property type="nucleotide sequence ID" value="NZ_CP062983.1"/>
</dbReference>
<dbReference type="InterPro" id="IPR026590">
    <property type="entry name" value="Ssirtuin_cat_dom"/>
</dbReference>
<dbReference type="AlphaFoldDB" id="A0A7S8EDB6"/>
<dbReference type="EC" id="2.3.1.286" evidence="3"/>
<evidence type="ECO:0000256" key="2">
    <source>
        <dbReference type="ARBA" id="ARBA00023027"/>
    </source>
</evidence>
<reference evidence="6 7" key="1">
    <citation type="submission" date="2020-02" db="EMBL/GenBank/DDBJ databases">
        <authorList>
            <person name="Zheng R.K."/>
            <person name="Sun C.M."/>
        </authorList>
    </citation>
    <scope>NUCLEOTIDE SEQUENCE [LARGE SCALE GENOMIC DNA]</scope>
    <source>
        <strain evidence="7">rifampicinis</strain>
    </source>
</reference>
<dbReference type="GO" id="GO:0036055">
    <property type="term" value="F:protein-succinyllysine desuccinylase activity"/>
    <property type="evidence" value="ECO:0007669"/>
    <property type="project" value="UniProtKB-UniRule"/>
</dbReference>
<feature type="binding site" evidence="4">
    <location>
        <position position="134"/>
    </location>
    <ligand>
        <name>Zn(2+)</name>
        <dbReference type="ChEBI" id="CHEBI:29105"/>
    </ligand>
</feature>
<keyword evidence="3" id="KW-0963">Cytoplasm</keyword>
<feature type="binding site" evidence="3">
    <location>
        <position position="72"/>
    </location>
    <ligand>
        <name>substrate</name>
    </ligand>
</feature>
<feature type="binding site" evidence="3">
    <location>
        <position position="69"/>
    </location>
    <ligand>
        <name>substrate</name>
    </ligand>
</feature>
<comment type="catalytic activity">
    <reaction evidence="3">
        <text>N(6)-succinyl-L-lysyl-[protein] + NAD(+) + H2O = 2''-O-succinyl-ADP-D-ribose + nicotinamide + L-lysyl-[protein]</text>
        <dbReference type="Rhea" id="RHEA:47668"/>
        <dbReference type="Rhea" id="RHEA-COMP:9752"/>
        <dbReference type="Rhea" id="RHEA-COMP:11877"/>
        <dbReference type="ChEBI" id="CHEBI:15377"/>
        <dbReference type="ChEBI" id="CHEBI:17154"/>
        <dbReference type="ChEBI" id="CHEBI:29969"/>
        <dbReference type="ChEBI" id="CHEBI:57540"/>
        <dbReference type="ChEBI" id="CHEBI:87830"/>
        <dbReference type="ChEBI" id="CHEBI:87832"/>
    </reaction>
</comment>
<keyword evidence="3 4" id="KW-0862">Zinc</keyword>
<dbReference type="GO" id="GO:0017136">
    <property type="term" value="F:histone deacetylase activity, NAD-dependent"/>
    <property type="evidence" value="ECO:0007669"/>
    <property type="project" value="TreeGrafter"/>
</dbReference>
<dbReference type="KEGG" id="pmet:G4Y79_10900"/>
<feature type="domain" description="Deacetylase sirtuin-type" evidence="5">
    <location>
        <begin position="1"/>
        <end position="252"/>
    </location>
</feature>
<dbReference type="HAMAP" id="MF_01121">
    <property type="entry name" value="Sirtuin_ClassIII"/>
    <property type="match status" value="1"/>
</dbReference>
<dbReference type="PANTHER" id="PTHR11085">
    <property type="entry name" value="NAD-DEPENDENT PROTEIN DEACYLASE SIRTUIN-5, MITOCHONDRIAL-RELATED"/>
    <property type="match status" value="1"/>
</dbReference>
<dbReference type="CDD" id="cd01412">
    <property type="entry name" value="SIRT5_Af1_CobB"/>
    <property type="match status" value="1"/>
</dbReference>
<dbReference type="Proteomes" id="UP000594468">
    <property type="component" value="Chromosome"/>
</dbReference>
<evidence type="ECO:0000313" key="7">
    <source>
        <dbReference type="Proteomes" id="UP000594468"/>
    </source>
</evidence>
<comment type="domain">
    <text evidence="3">2 residues (Tyr-69 and Arg-72) present in a large hydrophobic pocket are probably involved in substrate specificity. They are important for desuccinylation activity, but dispensable for deacetylation activity.</text>
</comment>
<evidence type="ECO:0000256" key="4">
    <source>
        <dbReference type="PROSITE-ProRule" id="PRU00236"/>
    </source>
</evidence>
<keyword evidence="7" id="KW-1185">Reference proteome</keyword>
<evidence type="ECO:0000259" key="5">
    <source>
        <dbReference type="PROSITE" id="PS50305"/>
    </source>
</evidence>
<comment type="function">
    <text evidence="3">NAD-dependent lysine deacetylase and desuccinylase that specifically removes acetyl and succinyl groups on target proteins. Modulates the activities of several proteins which are inactive in their acylated form.</text>
</comment>
<dbReference type="SUPFAM" id="SSF52467">
    <property type="entry name" value="DHS-like NAD/FAD-binding domain"/>
    <property type="match status" value="1"/>
</dbReference>
<dbReference type="InterPro" id="IPR050134">
    <property type="entry name" value="NAD-dep_sirtuin_deacylases"/>
</dbReference>
<feature type="binding site" evidence="3">
    <location>
        <begin position="104"/>
        <end position="107"/>
    </location>
    <ligand>
        <name>NAD(+)</name>
        <dbReference type="ChEBI" id="CHEBI:57540"/>
    </ligand>
</feature>